<gene>
    <name evidence="2" type="ORF">NCTC11429_03777</name>
</gene>
<reference evidence="2 3" key="1">
    <citation type="submission" date="2019-05" db="EMBL/GenBank/DDBJ databases">
        <authorList>
            <consortium name="Pathogen Informatics"/>
        </authorList>
    </citation>
    <scope>NUCLEOTIDE SEQUENCE [LARGE SCALE GENOMIC DNA]</scope>
    <source>
        <strain evidence="2 3">NCTC11429</strain>
    </source>
</reference>
<proteinExistence type="predicted"/>
<dbReference type="Proteomes" id="UP000308196">
    <property type="component" value="Chromosome"/>
</dbReference>
<keyword evidence="1" id="KW-0472">Membrane</keyword>
<dbReference type="KEGG" id="stha:NCTC11429_03777"/>
<dbReference type="EMBL" id="LR590484">
    <property type="protein sequence ID" value="VTR48891.1"/>
    <property type="molecule type" value="Genomic_DNA"/>
</dbReference>
<evidence type="ECO:0000256" key="1">
    <source>
        <dbReference type="SAM" id="Phobius"/>
    </source>
</evidence>
<accession>A0A4U9VYK5</accession>
<organism evidence="2 3">
    <name type="scientific">Sphingobacterium thalpophilum</name>
    <dbReference type="NCBI Taxonomy" id="259"/>
    <lineage>
        <taxon>Bacteria</taxon>
        <taxon>Pseudomonadati</taxon>
        <taxon>Bacteroidota</taxon>
        <taxon>Sphingobacteriia</taxon>
        <taxon>Sphingobacteriales</taxon>
        <taxon>Sphingobacteriaceae</taxon>
        <taxon>Sphingobacterium</taxon>
    </lineage>
</organism>
<dbReference type="STRING" id="1123265.GCA_000686625_04618"/>
<sequence>MIIYSSNRSAISYFLLLLMRYITLLYLLLSFLSLSAQEKVILYKGKKASTSPIVEKRDSTGLDPFKVAQRVELVFYTSNRMSWKNSAGKNLEELLSDGRLNIPTDSIAGRVELDPAQRADWQYTLYQRQLCEELMVAGCYEPRHLLVFYAKDNHPFAHIEICVSCAGAWISDNLRSFVVCPARMAALASMIAQIETENDIQVVKYSTRNNKQVKIETDHHSSSTI</sequence>
<protein>
    <submittedName>
        <fullName evidence="2">Uncharacterized protein</fullName>
    </submittedName>
</protein>
<feature type="transmembrane region" description="Helical" evidence="1">
    <location>
        <begin position="12"/>
        <end position="34"/>
    </location>
</feature>
<evidence type="ECO:0000313" key="2">
    <source>
        <dbReference type="EMBL" id="VTR48891.1"/>
    </source>
</evidence>
<evidence type="ECO:0000313" key="3">
    <source>
        <dbReference type="Proteomes" id="UP000308196"/>
    </source>
</evidence>
<keyword evidence="1" id="KW-1133">Transmembrane helix</keyword>
<name>A0A4U9VYK5_9SPHI</name>
<keyword evidence="1" id="KW-0812">Transmembrane</keyword>
<dbReference type="RefSeq" id="WP_028071204.1">
    <property type="nucleotide sequence ID" value="NZ_LR590484.1"/>
</dbReference>
<dbReference type="GeneID" id="78464421"/>
<dbReference type="AlphaFoldDB" id="A0A4U9VYK5"/>